<dbReference type="SUPFAM" id="SSF48208">
    <property type="entry name" value="Six-hairpin glycosidases"/>
    <property type="match status" value="1"/>
</dbReference>
<dbReference type="EMBL" id="CP000300">
    <property type="protein sequence ID" value="ABE51699.1"/>
    <property type="molecule type" value="Genomic_DNA"/>
</dbReference>
<sequence>MNLIEAERLYENSVKILKNNQHEKGGFYASPPGTRYPFIYPRDHSVDILGCIAADMMDEAKKGLEFVLNSQKPLGEFSQRYDVDGNDASYKDLQIDGNGLVLYSMGKYFEATGGMFFEKLADKKFVEKHWDTISKAVEFILMNKNEEVDLVHTINSIHEYPAYEHGFEIYANCACCAGIQAAVKMGAALGKDVTTWEMEAEKIKEAILTRMYSPRRRTFIKCIRVKEKNSNPIGYDAFASTVIDVDVVEYAPAYFGIIEQQDIKNRYTVRRIHENLWDKEIGGLNRYPEMWGRNNGGYGPWCHFTCQLASHYIAIDDQDMAEMYLGWVVDMAHNYLLPEHISTIERFEMWLEDYTNAKILRDSKLTMIENVRNHPKWKDGMAYVTIPLIWPHAEYIRAYKDYIEKFG</sequence>
<comment type="similarity">
    <text evidence="1">Belongs to the glycosyl hydrolase 15 family.</text>
</comment>
<dbReference type="InterPro" id="IPR012341">
    <property type="entry name" value="6hp_glycosidase-like_sf"/>
</dbReference>
<keyword evidence="3" id="KW-1185">Reference proteome</keyword>
<dbReference type="Proteomes" id="UP000001979">
    <property type="component" value="Chromosome"/>
</dbReference>
<dbReference type="STRING" id="259564.Mbur_0734"/>
<dbReference type="KEGG" id="mbu:Mbur_0734"/>
<dbReference type="Gene3D" id="1.50.10.10">
    <property type="match status" value="1"/>
</dbReference>
<dbReference type="PANTHER" id="PTHR31616">
    <property type="entry name" value="TREHALASE"/>
    <property type="match status" value="1"/>
</dbReference>
<evidence type="ECO:0000256" key="1">
    <source>
        <dbReference type="ARBA" id="ARBA00006188"/>
    </source>
</evidence>
<protein>
    <submittedName>
        <fullName evidence="2">Protein with six-hairpin-glycosidase domain</fullName>
    </submittedName>
</protein>
<evidence type="ECO:0000313" key="3">
    <source>
        <dbReference type="Proteomes" id="UP000001979"/>
    </source>
</evidence>
<dbReference type="PANTHER" id="PTHR31616:SF0">
    <property type="entry name" value="GLUCAN 1,4-ALPHA-GLUCOSIDASE"/>
    <property type="match status" value="1"/>
</dbReference>
<name>Q12XX7_METBU</name>
<organism evidence="2 3">
    <name type="scientific">Methanococcoides burtonii (strain DSM 6242 / NBRC 107633 / OCM 468 / ACE-M)</name>
    <dbReference type="NCBI Taxonomy" id="259564"/>
    <lineage>
        <taxon>Archaea</taxon>
        <taxon>Methanobacteriati</taxon>
        <taxon>Methanobacteriota</taxon>
        <taxon>Stenosarchaea group</taxon>
        <taxon>Methanomicrobia</taxon>
        <taxon>Methanosarcinales</taxon>
        <taxon>Methanosarcinaceae</taxon>
        <taxon>Methanococcoides</taxon>
    </lineage>
</organism>
<dbReference type="GeneID" id="3996638"/>
<dbReference type="AlphaFoldDB" id="Q12XX7"/>
<dbReference type="CAZy" id="GH15">
    <property type="family name" value="Glycoside Hydrolase Family 15"/>
</dbReference>
<dbReference type="GO" id="GO:0004553">
    <property type="term" value="F:hydrolase activity, hydrolyzing O-glycosyl compounds"/>
    <property type="evidence" value="ECO:0007669"/>
    <property type="project" value="TreeGrafter"/>
</dbReference>
<dbReference type="OrthoDB" id="36362at2157"/>
<reference evidence="3" key="1">
    <citation type="journal article" date="2009" name="ISME J.">
        <title>The genome sequence of the psychrophilic archaeon, Methanococcoides burtonii: the role of genome evolution in cold adaptation.</title>
        <authorList>
            <person name="Allen M.A."/>
            <person name="Lauro F.M."/>
            <person name="Williams T.J."/>
            <person name="Burg D."/>
            <person name="Siddiqui K.S."/>
            <person name="De Francisci D."/>
            <person name="Chong K.W."/>
            <person name="Pilak O."/>
            <person name="Chew H.H."/>
            <person name="De Maere M.Z."/>
            <person name="Ting L."/>
            <person name="Katrib M."/>
            <person name="Ng C."/>
            <person name="Sowers K.R."/>
            <person name="Galperin M.Y."/>
            <person name="Anderson I.J."/>
            <person name="Ivanova N."/>
            <person name="Dalin E."/>
            <person name="Martinez M."/>
            <person name="Lapidus A."/>
            <person name="Hauser L."/>
            <person name="Land M."/>
            <person name="Thomas T."/>
            <person name="Cavicchioli R."/>
        </authorList>
    </citation>
    <scope>NUCLEOTIDE SEQUENCE [LARGE SCALE GENOMIC DNA]</scope>
    <source>
        <strain evidence="3">DSM 6242 / NBRC 107633 / OCM 468 / ACE-M</strain>
    </source>
</reference>
<dbReference type="GO" id="GO:0005975">
    <property type="term" value="P:carbohydrate metabolic process"/>
    <property type="evidence" value="ECO:0007669"/>
    <property type="project" value="InterPro"/>
</dbReference>
<accession>Q12XX7</accession>
<gene>
    <name evidence="2" type="ordered locus">Mbur_0734</name>
</gene>
<proteinExistence type="inferred from homology"/>
<dbReference type="InterPro" id="IPR008928">
    <property type="entry name" value="6-hairpin_glycosidase_sf"/>
</dbReference>
<dbReference type="RefSeq" id="WP_011498857.1">
    <property type="nucleotide sequence ID" value="NC_007955.1"/>
</dbReference>
<dbReference type="HOGENOM" id="CLU_670156_0_0_2"/>
<evidence type="ECO:0000313" key="2">
    <source>
        <dbReference type="EMBL" id="ABE51699.1"/>
    </source>
</evidence>